<dbReference type="RefSeq" id="WP_062180594.1">
    <property type="nucleotide sequence ID" value="NZ_BBXL01000010.1"/>
</dbReference>
<evidence type="ECO:0000313" key="2">
    <source>
        <dbReference type="Proteomes" id="UP000184480"/>
    </source>
</evidence>
<gene>
    <name evidence="1" type="ORF">SAMN05444362_105145</name>
</gene>
<proteinExistence type="predicted"/>
<organism evidence="1 2">
    <name type="scientific">Dysgonomonas macrotermitis</name>
    <dbReference type="NCBI Taxonomy" id="1346286"/>
    <lineage>
        <taxon>Bacteria</taxon>
        <taxon>Pseudomonadati</taxon>
        <taxon>Bacteroidota</taxon>
        <taxon>Bacteroidia</taxon>
        <taxon>Bacteroidales</taxon>
        <taxon>Dysgonomonadaceae</taxon>
        <taxon>Dysgonomonas</taxon>
    </lineage>
</organism>
<dbReference type="STRING" id="1346286.SAMN05444362_105145"/>
<protein>
    <submittedName>
        <fullName evidence="1">Uncharacterized protein</fullName>
    </submittedName>
</protein>
<accession>A0A1M5AT68</accession>
<dbReference type="Proteomes" id="UP000184480">
    <property type="component" value="Unassembled WGS sequence"/>
</dbReference>
<dbReference type="AlphaFoldDB" id="A0A1M5AT68"/>
<keyword evidence="2" id="KW-1185">Reference proteome</keyword>
<dbReference type="EMBL" id="FQUC01000005">
    <property type="protein sequence ID" value="SHF33142.1"/>
    <property type="molecule type" value="Genomic_DNA"/>
</dbReference>
<evidence type="ECO:0000313" key="1">
    <source>
        <dbReference type="EMBL" id="SHF33142.1"/>
    </source>
</evidence>
<sequence>MKRTVTLSLLILFAGINKGIAQKQDSINEPKSFVNLGFIGYWSTNGDDTDKTTNNISIALIYADIYRVNGLSISPFSKIEKMNGLQLGVSQGAAEMNGVQIGVGNGAGRLKGIQIGMFNVIGEKSGGVQLGLVNSRKSGGLQIGFVNLADENDYPIGLVNIIKNGDMYVGLMTDEMSSATATFRSGGKYLYGIAGFGHNFASSLNHWILEGGIGVHVPVIPNRLRIDSEITATLITKFYGRIHWGDPEEAEKKAEEYNYKEASRYTVRILPTYRFGKRIELFGGPSLNYLQSHCMENTKIFPSNYMWRKFTSSSLKQIYWGWTIGVQYKL</sequence>
<reference evidence="2" key="1">
    <citation type="submission" date="2016-11" db="EMBL/GenBank/DDBJ databases">
        <authorList>
            <person name="Varghese N."/>
            <person name="Submissions S."/>
        </authorList>
    </citation>
    <scope>NUCLEOTIDE SEQUENCE [LARGE SCALE GENOMIC DNA]</scope>
    <source>
        <strain evidence="2">DSM 27370</strain>
    </source>
</reference>
<dbReference type="OrthoDB" id="5505971at2"/>
<name>A0A1M5AT68_9BACT</name>